<dbReference type="InterPro" id="IPR015943">
    <property type="entry name" value="WD40/YVTN_repeat-like_dom_sf"/>
</dbReference>
<organism evidence="2 3">
    <name type="scientific">Acrobeloides nanus</name>
    <dbReference type="NCBI Taxonomy" id="290746"/>
    <lineage>
        <taxon>Eukaryota</taxon>
        <taxon>Metazoa</taxon>
        <taxon>Ecdysozoa</taxon>
        <taxon>Nematoda</taxon>
        <taxon>Chromadorea</taxon>
        <taxon>Rhabditida</taxon>
        <taxon>Tylenchina</taxon>
        <taxon>Cephalobomorpha</taxon>
        <taxon>Cephaloboidea</taxon>
        <taxon>Cephalobidae</taxon>
        <taxon>Acrobeloides</taxon>
    </lineage>
</organism>
<evidence type="ECO:0000259" key="1">
    <source>
        <dbReference type="Pfam" id="PF12894"/>
    </source>
</evidence>
<dbReference type="WBParaSite" id="ACRNAN_scaffold944.g13130.t1">
    <property type="protein sequence ID" value="ACRNAN_scaffold944.g13130.t1"/>
    <property type="gene ID" value="ACRNAN_scaffold944.g13130"/>
</dbReference>
<name>A0A914EQI8_9BILA</name>
<dbReference type="Pfam" id="PF12894">
    <property type="entry name" value="ANAPC4_WD40"/>
    <property type="match status" value="1"/>
</dbReference>
<accession>A0A914EQI8</accession>
<dbReference type="AlphaFoldDB" id="A0A914EQI8"/>
<dbReference type="InterPro" id="IPR024977">
    <property type="entry name" value="Apc4-like_WD40_dom"/>
</dbReference>
<protein>
    <submittedName>
        <fullName evidence="3">Anaphase-promoting complex subunit 4-like WD40 domain-containing protein</fullName>
    </submittedName>
</protein>
<dbReference type="Proteomes" id="UP000887540">
    <property type="component" value="Unplaced"/>
</dbReference>
<sequence length="350" mass="40076">MTISNVPIPSFIHFGIEGAILVGTFKGKCMVYSTLTNLVLGVVYEDPSNRHIVALGELQDESESSSFRKFWVHFRCDAVEIFKLVEEDSEKGTKFEKIRTISTGHYGFAKAFFDTKRQRMIIPDSMNTDNVIKLRYENGGETCFAISTEYLQKNLIKLSPDCQNMQISDLFKGVLMGIEPIEDSPHDRLFLGLEESILVFDLRMKKVVTCFKHAKFNNILTFRSNFYRFENLTRIVISVVGRLFSLIYQDETLKLDKLLKNTKKIEVDCNTLSFSPQGNLLACGYTNGRVEIYAVPEFTQCYTTLDYQETSIYSLNWICFEHRSENLPEEKKSSLCIGSEDGKLSLYNIG</sequence>
<proteinExistence type="predicted"/>
<reference evidence="3" key="1">
    <citation type="submission" date="2022-11" db="UniProtKB">
        <authorList>
            <consortium name="WormBaseParasite"/>
        </authorList>
    </citation>
    <scope>IDENTIFICATION</scope>
</reference>
<evidence type="ECO:0000313" key="2">
    <source>
        <dbReference type="Proteomes" id="UP000887540"/>
    </source>
</evidence>
<feature type="domain" description="Anaphase-promoting complex subunit 4-like WD40" evidence="1">
    <location>
        <begin position="264"/>
        <end position="318"/>
    </location>
</feature>
<dbReference type="SUPFAM" id="SSF50978">
    <property type="entry name" value="WD40 repeat-like"/>
    <property type="match status" value="1"/>
</dbReference>
<evidence type="ECO:0000313" key="3">
    <source>
        <dbReference type="WBParaSite" id="ACRNAN_scaffold944.g13130.t1"/>
    </source>
</evidence>
<keyword evidence="2" id="KW-1185">Reference proteome</keyword>
<dbReference type="Gene3D" id="2.130.10.10">
    <property type="entry name" value="YVTN repeat-like/Quinoprotein amine dehydrogenase"/>
    <property type="match status" value="1"/>
</dbReference>
<dbReference type="InterPro" id="IPR036322">
    <property type="entry name" value="WD40_repeat_dom_sf"/>
</dbReference>